<accession>A0A4S8LD35</accession>
<keyword evidence="5" id="KW-0443">Lipid metabolism</keyword>
<keyword evidence="2 6" id="KW-0489">Methyltransferase</keyword>
<dbReference type="CDD" id="cd02440">
    <property type="entry name" value="AdoMet_MTases"/>
    <property type="match status" value="1"/>
</dbReference>
<dbReference type="InterPro" id="IPR050723">
    <property type="entry name" value="CFA/CMAS"/>
</dbReference>
<dbReference type="Pfam" id="PF02353">
    <property type="entry name" value="CMAS"/>
    <property type="match status" value="1"/>
</dbReference>
<keyword evidence="7" id="KW-1185">Reference proteome</keyword>
<organism evidence="6 7">
    <name type="scientific">Dendrothele bispora (strain CBS 962.96)</name>
    <dbReference type="NCBI Taxonomy" id="1314807"/>
    <lineage>
        <taxon>Eukaryota</taxon>
        <taxon>Fungi</taxon>
        <taxon>Dikarya</taxon>
        <taxon>Basidiomycota</taxon>
        <taxon>Agaricomycotina</taxon>
        <taxon>Agaricomycetes</taxon>
        <taxon>Agaricomycetidae</taxon>
        <taxon>Agaricales</taxon>
        <taxon>Agaricales incertae sedis</taxon>
        <taxon>Dendrothele</taxon>
    </lineage>
</organism>
<sequence>MKTVISPVITTLSYISNTRLANGITGSKSNISAHYDLSNDVFSAFLSWDMTYSCAVFDEEAKGYTGDLIENRPIAPPRKDYHDPRTMPADDLERGQLKKLHLIAQRARIKEGSHVLEIGCGWGSFAILAAGAYGATVEAITISDVQKEALDKNIFAAGLSERIKVHVMDYRNMPESFHHAFDAVVSIGVMEHVGIEFMPSWFKQMSWAMKEQNAVKVFTMSTVPDSRWHLYSSGGQLSSIKTLVNDITSAGLNIESIENIGPHYARTLREWSYRFQRNFDSHILPALKSQYLDLTADDLEIFRKKWIYYFAYSEAGFAMNSISDSVFVVTREVVSD</sequence>
<evidence type="ECO:0000313" key="6">
    <source>
        <dbReference type="EMBL" id="THU86268.1"/>
    </source>
</evidence>
<dbReference type="Proteomes" id="UP000297245">
    <property type="component" value="Unassembled WGS sequence"/>
</dbReference>
<evidence type="ECO:0000256" key="4">
    <source>
        <dbReference type="ARBA" id="ARBA00022691"/>
    </source>
</evidence>
<dbReference type="GO" id="GO:0008168">
    <property type="term" value="F:methyltransferase activity"/>
    <property type="evidence" value="ECO:0007669"/>
    <property type="project" value="UniProtKB-KW"/>
</dbReference>
<keyword evidence="4" id="KW-0949">S-adenosyl-L-methionine</keyword>
<dbReference type="SUPFAM" id="SSF53335">
    <property type="entry name" value="S-adenosyl-L-methionine-dependent methyltransferases"/>
    <property type="match status" value="1"/>
</dbReference>
<dbReference type="PANTHER" id="PTHR43667:SF2">
    <property type="entry name" value="FATTY ACID C-METHYL TRANSFERASE"/>
    <property type="match status" value="1"/>
</dbReference>
<evidence type="ECO:0000256" key="1">
    <source>
        <dbReference type="ARBA" id="ARBA00010815"/>
    </source>
</evidence>
<dbReference type="PIRSF" id="PIRSF003085">
    <property type="entry name" value="CMAS"/>
    <property type="match status" value="1"/>
</dbReference>
<dbReference type="AlphaFoldDB" id="A0A4S8LD35"/>
<dbReference type="InterPro" id="IPR029063">
    <property type="entry name" value="SAM-dependent_MTases_sf"/>
</dbReference>
<dbReference type="GO" id="GO:0032259">
    <property type="term" value="P:methylation"/>
    <property type="evidence" value="ECO:0007669"/>
    <property type="project" value="UniProtKB-KW"/>
</dbReference>
<evidence type="ECO:0000256" key="3">
    <source>
        <dbReference type="ARBA" id="ARBA00022679"/>
    </source>
</evidence>
<reference evidence="6 7" key="1">
    <citation type="journal article" date="2019" name="Nat. Ecol. Evol.">
        <title>Megaphylogeny resolves global patterns of mushroom evolution.</title>
        <authorList>
            <person name="Varga T."/>
            <person name="Krizsan K."/>
            <person name="Foldi C."/>
            <person name="Dima B."/>
            <person name="Sanchez-Garcia M."/>
            <person name="Sanchez-Ramirez S."/>
            <person name="Szollosi G.J."/>
            <person name="Szarkandi J.G."/>
            <person name="Papp V."/>
            <person name="Albert L."/>
            <person name="Andreopoulos W."/>
            <person name="Angelini C."/>
            <person name="Antonin V."/>
            <person name="Barry K.W."/>
            <person name="Bougher N.L."/>
            <person name="Buchanan P."/>
            <person name="Buyck B."/>
            <person name="Bense V."/>
            <person name="Catcheside P."/>
            <person name="Chovatia M."/>
            <person name="Cooper J."/>
            <person name="Damon W."/>
            <person name="Desjardin D."/>
            <person name="Finy P."/>
            <person name="Geml J."/>
            <person name="Haridas S."/>
            <person name="Hughes K."/>
            <person name="Justo A."/>
            <person name="Karasinski D."/>
            <person name="Kautmanova I."/>
            <person name="Kiss B."/>
            <person name="Kocsube S."/>
            <person name="Kotiranta H."/>
            <person name="LaButti K.M."/>
            <person name="Lechner B.E."/>
            <person name="Liimatainen K."/>
            <person name="Lipzen A."/>
            <person name="Lukacs Z."/>
            <person name="Mihaltcheva S."/>
            <person name="Morgado L.N."/>
            <person name="Niskanen T."/>
            <person name="Noordeloos M.E."/>
            <person name="Ohm R.A."/>
            <person name="Ortiz-Santana B."/>
            <person name="Ovrebo C."/>
            <person name="Racz N."/>
            <person name="Riley R."/>
            <person name="Savchenko A."/>
            <person name="Shiryaev A."/>
            <person name="Soop K."/>
            <person name="Spirin V."/>
            <person name="Szebenyi C."/>
            <person name="Tomsovsky M."/>
            <person name="Tulloss R.E."/>
            <person name="Uehling J."/>
            <person name="Grigoriev I.V."/>
            <person name="Vagvolgyi C."/>
            <person name="Papp T."/>
            <person name="Martin F.M."/>
            <person name="Miettinen O."/>
            <person name="Hibbett D.S."/>
            <person name="Nagy L.G."/>
        </authorList>
    </citation>
    <scope>NUCLEOTIDE SEQUENCE [LARGE SCALE GENOMIC DNA]</scope>
    <source>
        <strain evidence="6 7">CBS 962.96</strain>
    </source>
</reference>
<name>A0A4S8LD35_DENBC</name>
<dbReference type="Gene3D" id="3.40.50.150">
    <property type="entry name" value="Vaccinia Virus protein VP39"/>
    <property type="match status" value="1"/>
</dbReference>
<dbReference type="GO" id="GO:0008610">
    <property type="term" value="P:lipid biosynthetic process"/>
    <property type="evidence" value="ECO:0007669"/>
    <property type="project" value="InterPro"/>
</dbReference>
<evidence type="ECO:0000256" key="5">
    <source>
        <dbReference type="ARBA" id="ARBA00023098"/>
    </source>
</evidence>
<dbReference type="InterPro" id="IPR003333">
    <property type="entry name" value="CMAS"/>
</dbReference>
<comment type="similarity">
    <text evidence="1">Belongs to the CFA/CMAS family.</text>
</comment>
<dbReference type="EMBL" id="ML179505">
    <property type="protein sequence ID" value="THU86268.1"/>
    <property type="molecule type" value="Genomic_DNA"/>
</dbReference>
<dbReference type="OrthoDB" id="8300214at2759"/>
<dbReference type="PANTHER" id="PTHR43667">
    <property type="entry name" value="CYCLOPROPANE-FATTY-ACYL-PHOSPHOLIPID SYNTHASE"/>
    <property type="match status" value="1"/>
</dbReference>
<proteinExistence type="inferred from homology"/>
<keyword evidence="3 6" id="KW-0808">Transferase</keyword>
<evidence type="ECO:0000256" key="2">
    <source>
        <dbReference type="ARBA" id="ARBA00022603"/>
    </source>
</evidence>
<gene>
    <name evidence="6" type="ORF">K435DRAFT_822178</name>
</gene>
<protein>
    <submittedName>
        <fullName evidence="6">S-adenosyl-L-methionine-dependent methyltransferase</fullName>
    </submittedName>
</protein>
<evidence type="ECO:0000313" key="7">
    <source>
        <dbReference type="Proteomes" id="UP000297245"/>
    </source>
</evidence>